<protein>
    <submittedName>
        <fullName evidence="1">Uncharacterized protein</fullName>
    </submittedName>
</protein>
<reference evidence="1" key="2">
    <citation type="submission" date="2020-09" db="EMBL/GenBank/DDBJ databases">
        <authorList>
            <person name="Sun Q."/>
            <person name="Zhou Y."/>
        </authorList>
    </citation>
    <scope>NUCLEOTIDE SEQUENCE</scope>
    <source>
        <strain evidence="1">CGMCC 1.15454</strain>
    </source>
</reference>
<accession>A0A9W5U1H6</accession>
<keyword evidence="2" id="KW-1185">Reference proteome</keyword>
<organism evidence="1 2">
    <name type="scientific">Lentibacillus populi</name>
    <dbReference type="NCBI Taxonomy" id="1827502"/>
    <lineage>
        <taxon>Bacteria</taxon>
        <taxon>Bacillati</taxon>
        <taxon>Bacillota</taxon>
        <taxon>Bacilli</taxon>
        <taxon>Bacillales</taxon>
        <taxon>Bacillaceae</taxon>
        <taxon>Lentibacillus</taxon>
    </lineage>
</organism>
<dbReference type="Proteomes" id="UP000621492">
    <property type="component" value="Unassembled WGS sequence"/>
</dbReference>
<gene>
    <name evidence="1" type="ORF">GCM10011409_39480</name>
</gene>
<dbReference type="EMBL" id="BMJD01000048">
    <property type="protein sequence ID" value="GGB58079.1"/>
    <property type="molecule type" value="Genomic_DNA"/>
</dbReference>
<proteinExistence type="predicted"/>
<reference evidence="1" key="1">
    <citation type="journal article" date="2014" name="Int. J. Syst. Evol. Microbiol.">
        <title>Complete genome sequence of Corynebacterium casei LMG S-19264T (=DSM 44701T), isolated from a smear-ripened cheese.</title>
        <authorList>
            <consortium name="US DOE Joint Genome Institute (JGI-PGF)"/>
            <person name="Walter F."/>
            <person name="Albersmeier A."/>
            <person name="Kalinowski J."/>
            <person name="Ruckert C."/>
        </authorList>
    </citation>
    <scope>NUCLEOTIDE SEQUENCE</scope>
    <source>
        <strain evidence="1">CGMCC 1.15454</strain>
    </source>
</reference>
<evidence type="ECO:0000313" key="2">
    <source>
        <dbReference type="Proteomes" id="UP000621492"/>
    </source>
</evidence>
<name>A0A9W5U1H6_9BACI</name>
<evidence type="ECO:0000313" key="1">
    <source>
        <dbReference type="EMBL" id="GGB58079.1"/>
    </source>
</evidence>
<comment type="caution">
    <text evidence="1">The sequence shown here is derived from an EMBL/GenBank/DDBJ whole genome shotgun (WGS) entry which is preliminary data.</text>
</comment>
<sequence length="265" mass="27640">MRIKAIVNVVYGRGDTSLESINSDKSGDKGKSVIEVDGNNESSISFDPNAPFDSPGDIVSRGTDANAFYSTSKKVVNDFSIEKYKTEGKRNVKYKVYNPEQIGISKSNKGRKTKTFDKSYIDAEIKRGNTPKIAQYVKTSTGAIQALKSKAGWFGVGVTTAENIHNNIEDGESTLTIIGDAGVDVGLGATSLAIGGAVSAAVVGTLGAPIILGAVAGLGISVGASYLLDGVKINGKTISEGIKDGVKKVGDGIKKGIKSIAGWFK</sequence>
<dbReference type="RefSeq" id="WP_188725753.1">
    <property type="nucleotide sequence ID" value="NZ_BMJD01000048.1"/>
</dbReference>
<dbReference type="AlphaFoldDB" id="A0A9W5U1H6"/>